<evidence type="ECO:0000313" key="2">
    <source>
        <dbReference type="EMBL" id="HJA02161.1"/>
    </source>
</evidence>
<dbReference type="EMBL" id="DXAJ01000034">
    <property type="protein sequence ID" value="HJA02161.1"/>
    <property type="molecule type" value="Genomic_DNA"/>
</dbReference>
<reference evidence="2" key="2">
    <citation type="submission" date="2021-04" db="EMBL/GenBank/DDBJ databases">
        <authorList>
            <person name="Gilroy R."/>
        </authorList>
    </citation>
    <scope>NUCLEOTIDE SEQUENCE</scope>
    <source>
        <strain evidence="2">CHK156-179</strain>
    </source>
</reference>
<proteinExistence type="predicted"/>
<evidence type="ECO:0000313" key="3">
    <source>
        <dbReference type="Proteomes" id="UP000824221"/>
    </source>
</evidence>
<dbReference type="Pfam" id="PF13936">
    <property type="entry name" value="HTH_38"/>
    <property type="match status" value="1"/>
</dbReference>
<dbReference type="Gene3D" id="1.10.10.60">
    <property type="entry name" value="Homeodomain-like"/>
    <property type="match status" value="1"/>
</dbReference>
<protein>
    <submittedName>
        <fullName evidence="2">Helix-turn-helix domain-containing protein</fullName>
    </submittedName>
</protein>
<gene>
    <name evidence="2" type="ORF">H9797_02130</name>
</gene>
<comment type="caution">
    <text evidence="2">The sequence shown here is derived from an EMBL/GenBank/DDBJ whole genome shotgun (WGS) entry which is preliminary data.</text>
</comment>
<name>A0A9D2KFD9_9FIRM</name>
<organism evidence="2 3">
    <name type="scientific">Candidatus Gallimonas gallistercoris</name>
    <dbReference type="NCBI Taxonomy" id="2838602"/>
    <lineage>
        <taxon>Bacteria</taxon>
        <taxon>Bacillati</taxon>
        <taxon>Bacillota</taxon>
        <taxon>Clostridia</taxon>
        <taxon>Candidatus Gallimonas</taxon>
    </lineage>
</organism>
<reference evidence="2" key="1">
    <citation type="journal article" date="2021" name="PeerJ">
        <title>Extensive microbial diversity within the chicken gut microbiome revealed by metagenomics and culture.</title>
        <authorList>
            <person name="Gilroy R."/>
            <person name="Ravi A."/>
            <person name="Getino M."/>
            <person name="Pursley I."/>
            <person name="Horton D.L."/>
            <person name="Alikhan N.F."/>
            <person name="Baker D."/>
            <person name="Gharbi K."/>
            <person name="Hall N."/>
            <person name="Watson M."/>
            <person name="Adriaenssens E.M."/>
            <person name="Foster-Nyarko E."/>
            <person name="Jarju S."/>
            <person name="Secka A."/>
            <person name="Antonio M."/>
            <person name="Oren A."/>
            <person name="Chaudhuri R.R."/>
            <person name="La Ragione R."/>
            <person name="Hildebrand F."/>
            <person name="Pallen M.J."/>
        </authorList>
    </citation>
    <scope>NUCLEOTIDE SEQUENCE</scope>
    <source>
        <strain evidence="2">CHK156-179</strain>
    </source>
</reference>
<dbReference type="AlphaFoldDB" id="A0A9D2KFD9"/>
<feature type="domain" description="Transposase IS30-like HTH" evidence="1">
    <location>
        <begin position="6"/>
        <end position="48"/>
    </location>
</feature>
<dbReference type="InterPro" id="IPR025246">
    <property type="entry name" value="IS30-like_HTH"/>
</dbReference>
<evidence type="ECO:0000259" key="1">
    <source>
        <dbReference type="Pfam" id="PF13936"/>
    </source>
</evidence>
<sequence>MARERFKHLSFTDRLKIEAGLKMKMSVKQIAESIGVHISTVYREIKRGVYLKKESRWDHYGYEKYYRYKETYSPDIAEQKYRAFLQAKGAPLKIGKDHALAEYLEHKIVDEGWTVSAALGEIKRKQMPFSTSICVRTLCC</sequence>
<accession>A0A9D2KFD9</accession>
<dbReference type="Proteomes" id="UP000824221">
    <property type="component" value="Unassembled WGS sequence"/>
</dbReference>